<dbReference type="VEuPathDB" id="GiardiaDB:GMRT_14434"/>
<name>A0A4Z1SP65_GIAMU</name>
<dbReference type="SMART" id="SM00320">
    <property type="entry name" value="WD40"/>
    <property type="match status" value="2"/>
</dbReference>
<dbReference type="SUPFAM" id="SSF50978">
    <property type="entry name" value="WD40 repeat-like"/>
    <property type="match status" value="1"/>
</dbReference>
<evidence type="ECO:0000256" key="1">
    <source>
        <dbReference type="SAM" id="MobiDB-lite"/>
    </source>
</evidence>
<evidence type="ECO:0000313" key="2">
    <source>
        <dbReference type="EMBL" id="TNJ27596.1"/>
    </source>
</evidence>
<dbReference type="InterPro" id="IPR001680">
    <property type="entry name" value="WD40_rpt"/>
</dbReference>
<dbReference type="InterPro" id="IPR015943">
    <property type="entry name" value="WD40/YVTN_repeat-like_dom_sf"/>
</dbReference>
<accession>A0A4Z1SP65</accession>
<feature type="compositionally biased region" description="Acidic residues" evidence="1">
    <location>
        <begin position="334"/>
        <end position="343"/>
    </location>
</feature>
<dbReference type="InterPro" id="IPR036322">
    <property type="entry name" value="WD40_repeat_dom_sf"/>
</dbReference>
<feature type="compositionally biased region" description="Polar residues" evidence="1">
    <location>
        <begin position="305"/>
        <end position="323"/>
    </location>
</feature>
<organism evidence="2 3">
    <name type="scientific">Giardia muris</name>
    <dbReference type="NCBI Taxonomy" id="5742"/>
    <lineage>
        <taxon>Eukaryota</taxon>
        <taxon>Metamonada</taxon>
        <taxon>Diplomonadida</taxon>
        <taxon>Hexamitidae</taxon>
        <taxon>Giardiinae</taxon>
        <taxon>Giardia</taxon>
    </lineage>
</organism>
<sequence>MNGVEGSCPICGVDLPTVGLALGDPLTQHLRGRGCRPEQYRHDTLDLSAHLPANAFVLLDALGRIPGLRHLWLRAPCPPSLRPIPLYSKLTLLLASDSVVREYDPETTLLMRLGLTTRQTTAPTGSLRSSSAGRPIEHTSEWRPVGRSYAITLRSLRHEEIRNALLQVPFERVSESSQVALHFVRTKEMPFDTTQKLDLPKSLALGRIFLTDLALIQHLSEEKHGERPLLKPARRPVFYLETEEDERRDGTFLTRTSVSSALQTLSLELGGSNLGIPAVSLRNRGVLFQVHSPRSGGGGGGGVTEPNSPSRISSPGRQCQSAQLPRKRLASIDTDGDSLDPEGEPLTLPIQRKAVPETTPSSLLTKVTRLFNSPGPSPEIGEILNGVLSSIESDLAAIAVRRLRAVAARDDYRHVLCALLPHLESIDGFRITPEFRRASVEKMLNEFSYPHRLFLSQLLHRKERRESRRQGQGQMSQPALTRPSLLIPCLEGQAPSQLPNFAVYLAASNPLLVPMAMSRVSLSLQLARITEPAAYSIYNAFPRDGRAASFTTSFPAIPIENNFSLLSRFGSPATLRALPESPKLAIGTTQGDVLLVDATMPLSDSIGQYVETKEDGNYEVHIPSVSSRAICHNPLDAIVGIEAYEAYDRGLVATTAYGELLVIDIDSYDRSLSHHLPARHLDSGRSIDSFTLGSNEMFYSVSGPYLSALNYRRGYLVFEKAPSLFPDLPSPVLSDGRTPGRCSRSTSSSSLTPSSGSRGPRDPLWPTLCRCKHSPVTSLLAVGTGRGQTLLYDTRTLGGSMRPVRSLEGAIPLPVEAIDFDRLGTQLLVGLLDGRIAHFDLRLPNSPELTPTYYNASTVRSATNHTCVAFCPDGRRFVASEHDSGLLRIFDATARRQFAEACVAFGPGGTGTTILAVEPLPTLPLTYACVTRSAAVCDVNVLSLASASQV</sequence>
<feature type="compositionally biased region" description="Low complexity" evidence="1">
    <location>
        <begin position="736"/>
        <end position="758"/>
    </location>
</feature>
<keyword evidence="3" id="KW-1185">Reference proteome</keyword>
<reference evidence="2 3" key="1">
    <citation type="submission" date="2019-05" db="EMBL/GenBank/DDBJ databases">
        <title>The compact genome of Giardia muris reveals important steps in the evolution of intestinal protozoan parasites.</title>
        <authorList>
            <person name="Xu F."/>
            <person name="Jimenez-Gonzalez A."/>
            <person name="Einarsson E."/>
            <person name="Astvaldsson A."/>
            <person name="Peirasmaki D."/>
            <person name="Eckmann L."/>
            <person name="Andersson J.O."/>
            <person name="Svard S.G."/>
            <person name="Jerlstrom-Hultqvist J."/>
        </authorList>
    </citation>
    <scope>NUCLEOTIDE SEQUENCE [LARGE SCALE GENOMIC DNA]</scope>
    <source>
        <strain evidence="2 3">Roberts-Thomson</strain>
    </source>
</reference>
<evidence type="ECO:0000313" key="3">
    <source>
        <dbReference type="Proteomes" id="UP000315496"/>
    </source>
</evidence>
<proteinExistence type="predicted"/>
<comment type="caution">
    <text evidence="2">The sequence shown here is derived from an EMBL/GenBank/DDBJ whole genome shotgun (WGS) entry which is preliminary data.</text>
</comment>
<feature type="region of interest" description="Disordered" evidence="1">
    <location>
        <begin position="729"/>
        <end position="761"/>
    </location>
</feature>
<dbReference type="EMBL" id="VDLU01000003">
    <property type="protein sequence ID" value="TNJ27596.1"/>
    <property type="molecule type" value="Genomic_DNA"/>
</dbReference>
<dbReference type="Gene3D" id="2.130.10.10">
    <property type="entry name" value="YVTN repeat-like/Quinoprotein amine dehydrogenase"/>
    <property type="match status" value="1"/>
</dbReference>
<dbReference type="Proteomes" id="UP000315496">
    <property type="component" value="Chromosome 3"/>
</dbReference>
<dbReference type="OrthoDB" id="10257301at2759"/>
<gene>
    <name evidence="2" type="ORF">GMRT_14434</name>
</gene>
<feature type="region of interest" description="Disordered" evidence="1">
    <location>
        <begin position="290"/>
        <end position="346"/>
    </location>
</feature>
<protein>
    <submittedName>
        <fullName evidence="2">Uncharacterized protein</fullName>
    </submittedName>
</protein>
<dbReference type="AlphaFoldDB" id="A0A4Z1SP65"/>